<sequence>MIRNSFNQGWTIGSNTGFFHISNKEPPKQITLPYDAMIMNQRNDHTESGGKKGFFPDRSYDYVKKFFVPAEYKDKRVTFEFEGVYMNAMVYINGDFAGQHPYGYSNFYIKADRFLKYGEENEIKVVTKSSDDSRWYTGTGIYRNTRIMVADSVHISVDGIKITTPDLGKGHAIVAVATIVENEGMNPEATTVVTEIIDAEGNTVAIDNAPLTAFAGESATMRQRLYVRQPKLWSVEAPYLYICRSKVMAGEKMLDEEINTFGIRSLSLDAEEGLKINGQVVKLRGACIHHDNGVIGAATFDRAEERRVEILKEAGFNAIRSAHHPMSKALLKACDSLGMLVMDESFDIWTSNKTPYDYALYFPTWWEKDIQAMVDKDFNHPCVIMYSIGNEIPDTGSSNGTVWGRKLAEKIRSLDSTRYIINSINGMVSVIDLLKSVMQGTMTGDVNSQMADFGAMIKGIMNLEIVTNSTAESFAVVDIAGYNYADSRYVNDKKLFPNRVICGSETFPKDIAGNWKLVRENGHVIGDFTWTGWDYLGEAGIGKIEYDKSSAGNFMGNYPWMIAYCGDIDITGNRRPISYYREIVYGLRNQPYIAVQSPEHYGKEPIASPWFWSDSISSWTWPGFEEKPVKVEIYSDAEEVELLLNGKSMGKATVGEKSDFKATFDIVFIPGELKAIAYAKGKETGSMVLETAGKELELKMDVDREVLEATGEDLAYVMISLTDEAGILQTSADRKVSVTVEGSGVLQGFGSADPKSTENFFDTARTTFDGMVLAVVRSKAEAGMITVTASAEDCSPKTISIQVNSFVL</sequence>
<dbReference type="SUPFAM" id="SSF49785">
    <property type="entry name" value="Galactose-binding domain-like"/>
    <property type="match status" value="1"/>
</dbReference>
<evidence type="ECO:0000256" key="3">
    <source>
        <dbReference type="ARBA" id="ARBA00023295"/>
    </source>
</evidence>
<dbReference type="Gene3D" id="2.60.120.260">
    <property type="entry name" value="Galactose-binding domain-like"/>
    <property type="match status" value="1"/>
</dbReference>
<dbReference type="AlphaFoldDB" id="A0A3E2NHV8"/>
<evidence type="ECO:0000259" key="7">
    <source>
        <dbReference type="Pfam" id="PF18565"/>
    </source>
</evidence>
<dbReference type="InterPro" id="IPR008979">
    <property type="entry name" value="Galactose-bd-like_sf"/>
</dbReference>
<organism evidence="8 9">
    <name type="scientific">Lacrimispora amygdalina</name>
    <dbReference type="NCBI Taxonomy" id="253257"/>
    <lineage>
        <taxon>Bacteria</taxon>
        <taxon>Bacillati</taxon>
        <taxon>Bacillota</taxon>
        <taxon>Clostridia</taxon>
        <taxon>Lachnospirales</taxon>
        <taxon>Lachnospiraceae</taxon>
        <taxon>Lacrimispora</taxon>
    </lineage>
</organism>
<comment type="similarity">
    <text evidence="1">Belongs to the glycosyl hydrolase 2 family.</text>
</comment>
<evidence type="ECO:0000259" key="6">
    <source>
        <dbReference type="Pfam" id="PF16355"/>
    </source>
</evidence>
<dbReference type="EMBL" id="QOHO01000009">
    <property type="protein sequence ID" value="RFZ80555.1"/>
    <property type="molecule type" value="Genomic_DNA"/>
</dbReference>
<dbReference type="OrthoDB" id="9762066at2"/>
<dbReference type="InterPro" id="IPR017853">
    <property type="entry name" value="GH"/>
</dbReference>
<protein>
    <submittedName>
        <fullName evidence="8">Glycoside hydrolase family 2 protein</fullName>
    </submittedName>
</protein>
<dbReference type="Gene3D" id="2.60.40.10">
    <property type="entry name" value="Immunoglobulins"/>
    <property type="match status" value="3"/>
</dbReference>
<evidence type="ECO:0000259" key="5">
    <source>
        <dbReference type="Pfam" id="PF02836"/>
    </source>
</evidence>
<dbReference type="InterPro" id="IPR051913">
    <property type="entry name" value="GH2_Domain-Containing"/>
</dbReference>
<keyword evidence="3" id="KW-0326">Glycosidase</keyword>
<dbReference type="InterPro" id="IPR032311">
    <property type="entry name" value="DUF4982"/>
</dbReference>
<dbReference type="Proteomes" id="UP000260680">
    <property type="component" value="Unassembled WGS sequence"/>
</dbReference>
<evidence type="ECO:0000313" key="9">
    <source>
        <dbReference type="Proteomes" id="UP000260680"/>
    </source>
</evidence>
<dbReference type="GO" id="GO:0004553">
    <property type="term" value="F:hydrolase activity, hydrolyzing O-glycosyl compounds"/>
    <property type="evidence" value="ECO:0007669"/>
    <property type="project" value="InterPro"/>
</dbReference>
<dbReference type="SUPFAM" id="SSF49303">
    <property type="entry name" value="beta-Galactosidase/glucuronidase domain"/>
    <property type="match status" value="1"/>
</dbReference>
<feature type="domain" description="Glycoside hydrolase family 2 immunoglobulin-like beta-sandwich" evidence="4">
    <location>
        <begin position="158"/>
        <end position="264"/>
    </location>
</feature>
<evidence type="ECO:0000256" key="2">
    <source>
        <dbReference type="ARBA" id="ARBA00022801"/>
    </source>
</evidence>
<reference evidence="8 9" key="1">
    <citation type="submission" date="2018-07" db="EMBL/GenBank/DDBJ databases">
        <title>New species, Clostridium PI-S10-A1B.</title>
        <authorList>
            <person name="Krishna G."/>
            <person name="Summeta K."/>
            <person name="Shikha S."/>
            <person name="Prabhu P.B."/>
            <person name="Suresh K."/>
        </authorList>
    </citation>
    <scope>NUCLEOTIDE SEQUENCE [LARGE SCALE GENOMIC DNA]</scope>
    <source>
        <strain evidence="8 9">PI-S10-A1B</strain>
    </source>
</reference>
<comment type="caution">
    <text evidence="8">The sequence shown here is derived from an EMBL/GenBank/DDBJ whole genome shotgun (WGS) entry which is preliminary data.</text>
</comment>
<dbReference type="RefSeq" id="WP_117415446.1">
    <property type="nucleotide sequence ID" value="NZ_QOHO01000009.1"/>
</dbReference>
<accession>A0A3E2NHV8</accession>
<dbReference type="InterPro" id="IPR006102">
    <property type="entry name" value="Ig-like_GH2"/>
</dbReference>
<feature type="domain" description="DUF4982" evidence="6">
    <location>
        <begin position="627"/>
        <end position="684"/>
    </location>
</feature>
<evidence type="ECO:0000259" key="4">
    <source>
        <dbReference type="Pfam" id="PF00703"/>
    </source>
</evidence>
<dbReference type="Gene3D" id="3.20.20.80">
    <property type="entry name" value="Glycosidases"/>
    <property type="match status" value="1"/>
</dbReference>
<dbReference type="Pfam" id="PF02836">
    <property type="entry name" value="Glyco_hydro_2_C"/>
    <property type="match status" value="1"/>
</dbReference>
<name>A0A3E2NHV8_9FIRM</name>
<evidence type="ECO:0000313" key="8">
    <source>
        <dbReference type="EMBL" id="RFZ80555.1"/>
    </source>
</evidence>
<dbReference type="Pfam" id="PF00703">
    <property type="entry name" value="Glyco_hydro_2"/>
    <property type="match status" value="1"/>
</dbReference>
<dbReference type="SUPFAM" id="SSF51445">
    <property type="entry name" value="(Trans)glycosidases"/>
    <property type="match status" value="1"/>
</dbReference>
<dbReference type="PRINTS" id="PR00132">
    <property type="entry name" value="GLHYDRLASE2"/>
</dbReference>
<dbReference type="InterPro" id="IPR040605">
    <property type="entry name" value="Glyco_hydro2_dom5"/>
</dbReference>
<feature type="domain" description="Glycoside hydrolase family 2" evidence="7">
    <location>
        <begin position="698"/>
        <end position="799"/>
    </location>
</feature>
<keyword evidence="2 8" id="KW-0378">Hydrolase</keyword>
<dbReference type="PANTHER" id="PTHR42732:SF1">
    <property type="entry name" value="BETA-MANNOSIDASE"/>
    <property type="match status" value="1"/>
</dbReference>
<dbReference type="InterPro" id="IPR006101">
    <property type="entry name" value="Glyco_hydro_2"/>
</dbReference>
<gene>
    <name evidence="8" type="ORF">DS742_02405</name>
</gene>
<evidence type="ECO:0000256" key="1">
    <source>
        <dbReference type="ARBA" id="ARBA00007401"/>
    </source>
</evidence>
<dbReference type="InterPro" id="IPR036156">
    <property type="entry name" value="Beta-gal/glucu_dom_sf"/>
</dbReference>
<dbReference type="Pfam" id="PF16355">
    <property type="entry name" value="DUF4982"/>
    <property type="match status" value="1"/>
</dbReference>
<proteinExistence type="inferred from homology"/>
<dbReference type="PANTHER" id="PTHR42732">
    <property type="entry name" value="BETA-GALACTOSIDASE"/>
    <property type="match status" value="1"/>
</dbReference>
<dbReference type="Pfam" id="PF18565">
    <property type="entry name" value="Glyco_hydro2_C5"/>
    <property type="match status" value="1"/>
</dbReference>
<dbReference type="InterPro" id="IPR013783">
    <property type="entry name" value="Ig-like_fold"/>
</dbReference>
<dbReference type="InterPro" id="IPR006103">
    <property type="entry name" value="Glyco_hydro_2_cat"/>
</dbReference>
<dbReference type="GO" id="GO:0005975">
    <property type="term" value="P:carbohydrate metabolic process"/>
    <property type="evidence" value="ECO:0007669"/>
    <property type="project" value="InterPro"/>
</dbReference>
<feature type="domain" description="Glycoside hydrolase family 2 catalytic" evidence="5">
    <location>
        <begin position="273"/>
        <end position="433"/>
    </location>
</feature>